<reference evidence="2 3" key="1">
    <citation type="journal article" date="2019" name="Int. J. Syst. Evol. Microbiol.">
        <title>The Global Catalogue of Microorganisms (GCM) 10K type strain sequencing project: providing services to taxonomists for standard genome sequencing and annotation.</title>
        <authorList>
            <consortium name="The Broad Institute Genomics Platform"/>
            <consortium name="The Broad Institute Genome Sequencing Center for Infectious Disease"/>
            <person name="Wu L."/>
            <person name="Ma J."/>
        </authorList>
    </citation>
    <scope>NUCLEOTIDE SEQUENCE [LARGE SCALE GENOMIC DNA]</scope>
    <source>
        <strain evidence="2 3">JCM 14323</strain>
    </source>
</reference>
<dbReference type="Proteomes" id="UP001501746">
    <property type="component" value="Unassembled WGS sequence"/>
</dbReference>
<protein>
    <recommendedName>
        <fullName evidence="4">DM13 domain-containing protein</fullName>
    </recommendedName>
</protein>
<proteinExistence type="predicted"/>
<evidence type="ECO:0000256" key="1">
    <source>
        <dbReference type="SAM" id="SignalP"/>
    </source>
</evidence>
<evidence type="ECO:0008006" key="4">
    <source>
        <dbReference type="Google" id="ProtNLM"/>
    </source>
</evidence>
<comment type="caution">
    <text evidence="2">The sequence shown here is derived from an EMBL/GenBank/DDBJ whole genome shotgun (WGS) entry which is preliminary data.</text>
</comment>
<accession>A0ABN2MGW5</accession>
<feature type="signal peptide" evidence="1">
    <location>
        <begin position="1"/>
        <end position="24"/>
    </location>
</feature>
<organism evidence="2 3">
    <name type="scientific">Agromyces salentinus</name>
    <dbReference type="NCBI Taxonomy" id="269421"/>
    <lineage>
        <taxon>Bacteria</taxon>
        <taxon>Bacillati</taxon>
        <taxon>Actinomycetota</taxon>
        <taxon>Actinomycetes</taxon>
        <taxon>Micrococcales</taxon>
        <taxon>Microbacteriaceae</taxon>
        <taxon>Agromyces</taxon>
    </lineage>
</organism>
<evidence type="ECO:0000313" key="2">
    <source>
        <dbReference type="EMBL" id="GAA1825881.1"/>
    </source>
</evidence>
<keyword evidence="3" id="KW-1185">Reference proteome</keyword>
<evidence type="ECO:0000313" key="3">
    <source>
        <dbReference type="Proteomes" id="UP001501746"/>
    </source>
</evidence>
<keyword evidence="1" id="KW-0732">Signal</keyword>
<sequence>MQAIRWTTAVGLALAMCGCTVATAPVPTPVTSTAIEPAPSSSTASEPRALSEFEQQLPLTGSFVSQASDTTGTARIERRADGSVWVMLEDFQTGDASDLRLYLKTDPLLQDTDGHWGSAEGGYEIASIDPSAPTQEIEVPGTWTMPAIQTLTVANYVAPHFPAFGSAALG</sequence>
<dbReference type="EMBL" id="BAAANK010000001">
    <property type="protein sequence ID" value="GAA1825881.1"/>
    <property type="molecule type" value="Genomic_DNA"/>
</dbReference>
<name>A0ABN2MGW5_9MICO</name>
<gene>
    <name evidence="2" type="ORF">GCM10009750_06440</name>
</gene>
<dbReference type="PROSITE" id="PS51257">
    <property type="entry name" value="PROKAR_LIPOPROTEIN"/>
    <property type="match status" value="1"/>
</dbReference>
<feature type="chain" id="PRO_5045704662" description="DM13 domain-containing protein" evidence="1">
    <location>
        <begin position="25"/>
        <end position="170"/>
    </location>
</feature>